<keyword evidence="4" id="KW-1185">Reference proteome</keyword>
<evidence type="ECO:0000256" key="2">
    <source>
        <dbReference type="ARBA" id="ARBA00023242"/>
    </source>
</evidence>
<organism evidence="3 4">
    <name type="scientific">Umbelopsis ramanniana AG</name>
    <dbReference type="NCBI Taxonomy" id="1314678"/>
    <lineage>
        <taxon>Eukaryota</taxon>
        <taxon>Fungi</taxon>
        <taxon>Fungi incertae sedis</taxon>
        <taxon>Mucoromycota</taxon>
        <taxon>Mucoromycotina</taxon>
        <taxon>Umbelopsidomycetes</taxon>
        <taxon>Umbelopsidales</taxon>
        <taxon>Umbelopsidaceae</taxon>
        <taxon>Umbelopsis</taxon>
    </lineage>
</organism>
<comment type="subcellular location">
    <subcellularLocation>
        <location evidence="1">Nucleus</location>
    </subcellularLocation>
</comment>
<evidence type="ECO:0000313" key="4">
    <source>
        <dbReference type="Proteomes" id="UP001206595"/>
    </source>
</evidence>
<dbReference type="GO" id="GO:0003682">
    <property type="term" value="F:chromatin binding"/>
    <property type="evidence" value="ECO:0007669"/>
    <property type="project" value="TreeGrafter"/>
</dbReference>
<protein>
    <recommendedName>
        <fullName evidence="5">Mini-chromosome maintenance complex-binding protein</fullName>
    </recommendedName>
</protein>
<dbReference type="InterPro" id="IPR019140">
    <property type="entry name" value="MCM_complex-bd"/>
</dbReference>
<name>A0AAD5E5V2_UMBRA</name>
<dbReference type="PANTHER" id="PTHR13489:SF0">
    <property type="entry name" value="MINI-CHROMOSOME MAINTENANCE COMPLEX-BINDING PROTEIN"/>
    <property type="match status" value="1"/>
</dbReference>
<dbReference type="AlphaFoldDB" id="A0AAD5E5V2"/>
<reference evidence="3" key="1">
    <citation type="submission" date="2021-06" db="EMBL/GenBank/DDBJ databases">
        <authorList>
            <consortium name="DOE Joint Genome Institute"/>
            <person name="Mondo S.J."/>
            <person name="Amses K.R."/>
            <person name="Simmons D.R."/>
            <person name="Longcore J.E."/>
            <person name="Seto K."/>
            <person name="Alves G.H."/>
            <person name="Bonds A.E."/>
            <person name="Quandt C.A."/>
            <person name="Davis W.J."/>
            <person name="Chang Y."/>
            <person name="Letcher P.M."/>
            <person name="Powell M.J."/>
            <person name="Kuo A."/>
            <person name="Labutti K."/>
            <person name="Pangilinan J."/>
            <person name="Andreopoulos W."/>
            <person name="Tritt A."/>
            <person name="Riley R."/>
            <person name="Hundley H."/>
            <person name="Johnson J."/>
            <person name="Lipzen A."/>
            <person name="Barry K."/>
            <person name="Berbee M.L."/>
            <person name="Buchler N.E."/>
            <person name="Grigoriev I.V."/>
            <person name="Spatafora J.W."/>
            <person name="Stajich J.E."/>
            <person name="James T.Y."/>
        </authorList>
    </citation>
    <scope>NUCLEOTIDE SEQUENCE</scope>
    <source>
        <strain evidence="3">AG</strain>
    </source>
</reference>
<dbReference type="Pfam" id="PF09739">
    <property type="entry name" value="MCM_bind"/>
    <property type="match status" value="2"/>
</dbReference>
<gene>
    <name evidence="3" type="ORF">K450DRAFT_249547</name>
</gene>
<evidence type="ECO:0000256" key="1">
    <source>
        <dbReference type="ARBA" id="ARBA00004123"/>
    </source>
</evidence>
<evidence type="ECO:0000313" key="3">
    <source>
        <dbReference type="EMBL" id="KAI8578023.1"/>
    </source>
</evidence>
<sequence length="584" mass="64797">MTQSTNIVANPLLVLENLFELSISKGDRPTEFDASKYLEDMLQSDLDLAKIPSLNLSNPATLPVDSLVRFRCMVQDSNLGPEIFLKLHEVFNATTGEKQLRSTKYCDADVSAIDQFNEGRIPNEWLDERSVLYCVSPPGESLWMKQQDHPSVDQQLENMTLGEVNYPESDSHATNKFPLPGIPHSDAVVKLYGADRNIEVGSRIEVIGILSKPSHSGASEDSIDDFDLPKASFPNTPVIHGIYCRKVNSIDILPVSKDEISAAKQQACDLRAQLLEYLGNAFGGDVMVAEYVLLQLLSRVTSKRGAFALGQFSVNVTEFPSETSAESAQNGNSIQSKFLSANSSTRHISSILQKLLPAFVELPLSLDVLNTTNFYPRSNDENLHAGVLQLLDGTTVLVDETMLKEGTLKEQGVKNMRALNKVIQQQVLGYAYPFHEFDLSTDIGFIVLSRAKSMFPCHCVVPLSQSAGLPLLASDDNGSLKVAENVLSSFRKYIHILKYSDYDIPQAVSEHIQERFVETRKQAASESLPLPTQDDLMLQLNLARLVALSFGSNELTQEFFDYTINLEKMRVSRLEPNSTTEPQK</sequence>
<dbReference type="RefSeq" id="XP_051443027.1">
    <property type="nucleotide sequence ID" value="XM_051590421.1"/>
</dbReference>
<dbReference type="Proteomes" id="UP001206595">
    <property type="component" value="Unassembled WGS sequence"/>
</dbReference>
<reference evidence="3" key="2">
    <citation type="journal article" date="2022" name="Proc. Natl. Acad. Sci. U.S.A.">
        <title>Diploid-dominant life cycles characterize the early evolution of Fungi.</title>
        <authorList>
            <person name="Amses K.R."/>
            <person name="Simmons D.R."/>
            <person name="Longcore J.E."/>
            <person name="Mondo S.J."/>
            <person name="Seto K."/>
            <person name="Jeronimo G.H."/>
            <person name="Bonds A.E."/>
            <person name="Quandt C.A."/>
            <person name="Davis W.J."/>
            <person name="Chang Y."/>
            <person name="Federici B.A."/>
            <person name="Kuo A."/>
            <person name="LaButti K."/>
            <person name="Pangilinan J."/>
            <person name="Andreopoulos W."/>
            <person name="Tritt A."/>
            <person name="Riley R."/>
            <person name="Hundley H."/>
            <person name="Johnson J."/>
            <person name="Lipzen A."/>
            <person name="Barry K."/>
            <person name="Lang B.F."/>
            <person name="Cuomo C.A."/>
            <person name="Buchler N.E."/>
            <person name="Grigoriev I.V."/>
            <person name="Spatafora J.W."/>
            <person name="Stajich J.E."/>
            <person name="James T.Y."/>
        </authorList>
    </citation>
    <scope>NUCLEOTIDE SEQUENCE</scope>
    <source>
        <strain evidence="3">AG</strain>
    </source>
</reference>
<dbReference type="PANTHER" id="PTHR13489">
    <property type="entry name" value="MINI-CHROMOSOME MAINTENANCE COMPLEX-BINDING PROTEIN"/>
    <property type="match status" value="1"/>
</dbReference>
<evidence type="ECO:0008006" key="5">
    <source>
        <dbReference type="Google" id="ProtNLM"/>
    </source>
</evidence>
<comment type="caution">
    <text evidence="3">The sequence shown here is derived from an EMBL/GenBank/DDBJ whole genome shotgun (WGS) entry which is preliminary data.</text>
</comment>
<dbReference type="GO" id="GO:0006261">
    <property type="term" value="P:DNA-templated DNA replication"/>
    <property type="evidence" value="ECO:0007669"/>
    <property type="project" value="TreeGrafter"/>
</dbReference>
<dbReference type="GeneID" id="75915764"/>
<proteinExistence type="predicted"/>
<dbReference type="EMBL" id="MU620934">
    <property type="protein sequence ID" value="KAI8578023.1"/>
    <property type="molecule type" value="Genomic_DNA"/>
</dbReference>
<keyword evidence="2" id="KW-0539">Nucleus</keyword>
<dbReference type="GO" id="GO:0005634">
    <property type="term" value="C:nucleus"/>
    <property type="evidence" value="ECO:0007669"/>
    <property type="project" value="UniProtKB-SubCell"/>
</dbReference>
<accession>A0AAD5E5V2</accession>